<dbReference type="Pfam" id="PF05532">
    <property type="entry name" value="CsbD"/>
    <property type="match status" value="1"/>
</dbReference>
<keyword evidence="6" id="KW-1185">Reference proteome</keyword>
<evidence type="ECO:0000256" key="2">
    <source>
        <dbReference type="SAM" id="MobiDB-lite"/>
    </source>
</evidence>
<reference evidence="4 6" key="1">
    <citation type="submission" date="2019-07" db="EMBL/GenBank/DDBJ databases">
        <title>Whole genome shotgun sequence of Cellulomonas hominis NBRC 16055.</title>
        <authorList>
            <person name="Hosoyama A."/>
            <person name="Uohara A."/>
            <person name="Ohji S."/>
            <person name="Ichikawa N."/>
        </authorList>
    </citation>
    <scope>NUCLEOTIDE SEQUENCE [LARGE SCALE GENOMIC DNA]</scope>
    <source>
        <strain evidence="4 6">NBRC 16055</strain>
    </source>
</reference>
<organism evidence="4 6">
    <name type="scientific">Cellulomonas hominis</name>
    <dbReference type="NCBI Taxonomy" id="156981"/>
    <lineage>
        <taxon>Bacteria</taxon>
        <taxon>Bacillati</taxon>
        <taxon>Actinomycetota</taxon>
        <taxon>Actinomycetes</taxon>
        <taxon>Micrococcales</taxon>
        <taxon>Cellulomonadaceae</taxon>
        <taxon>Cellulomonas</taxon>
    </lineage>
</organism>
<feature type="domain" description="CsbD-like" evidence="3">
    <location>
        <begin position="5"/>
        <end position="57"/>
    </location>
</feature>
<comment type="caution">
    <text evidence="4">The sequence shown here is derived from an EMBL/GenBank/DDBJ whole genome shotgun (WGS) entry which is preliminary data.</text>
</comment>
<dbReference type="Proteomes" id="UP000321723">
    <property type="component" value="Unassembled WGS sequence"/>
</dbReference>
<dbReference type="EMBL" id="BJVQ01000083">
    <property type="protein sequence ID" value="GEL48484.1"/>
    <property type="molecule type" value="Genomic_DNA"/>
</dbReference>
<evidence type="ECO:0000256" key="1">
    <source>
        <dbReference type="ARBA" id="ARBA00009129"/>
    </source>
</evidence>
<feature type="region of interest" description="Disordered" evidence="2">
    <location>
        <begin position="14"/>
        <end position="57"/>
    </location>
</feature>
<dbReference type="Proteomes" id="UP000564629">
    <property type="component" value="Unassembled WGS sequence"/>
</dbReference>
<dbReference type="SUPFAM" id="SSF69047">
    <property type="entry name" value="Hypothetical protein YjbJ"/>
    <property type="match status" value="1"/>
</dbReference>
<dbReference type="InterPro" id="IPR036629">
    <property type="entry name" value="YjbJ_sf"/>
</dbReference>
<name>A0A511FIT4_9CELL</name>
<gene>
    <name evidence="4" type="ORF">CHO01_36000</name>
    <name evidence="5" type="ORF">HNR08_000033</name>
</gene>
<sequence>MGLDDKIANAAEKAAGKAKEAAGRASDDERLEAEGRTDQSKADLKDAGEKVKDAFKH</sequence>
<evidence type="ECO:0000259" key="3">
    <source>
        <dbReference type="Pfam" id="PF05532"/>
    </source>
</evidence>
<comment type="similarity">
    <text evidence="1">Belongs to the UPF0337 (CsbD) family.</text>
</comment>
<proteinExistence type="inferred from homology"/>
<dbReference type="AlphaFoldDB" id="A0A511FIT4"/>
<dbReference type="EMBL" id="JACHDN010000001">
    <property type="protein sequence ID" value="MBB5471297.1"/>
    <property type="molecule type" value="Genomic_DNA"/>
</dbReference>
<dbReference type="OrthoDB" id="2143260at2"/>
<reference evidence="5 7" key="2">
    <citation type="submission" date="2020-08" db="EMBL/GenBank/DDBJ databases">
        <title>Sequencing the genomes of 1000 actinobacteria strains.</title>
        <authorList>
            <person name="Klenk H.-P."/>
        </authorList>
    </citation>
    <scope>NUCLEOTIDE SEQUENCE [LARGE SCALE GENOMIC DNA]</scope>
    <source>
        <strain evidence="5 7">DSM 9581</strain>
    </source>
</reference>
<evidence type="ECO:0000313" key="4">
    <source>
        <dbReference type="EMBL" id="GEL48484.1"/>
    </source>
</evidence>
<protein>
    <submittedName>
        <fullName evidence="4">CsbD family protein</fullName>
    </submittedName>
</protein>
<dbReference type="InterPro" id="IPR008462">
    <property type="entry name" value="CsbD"/>
</dbReference>
<evidence type="ECO:0000313" key="6">
    <source>
        <dbReference type="Proteomes" id="UP000321723"/>
    </source>
</evidence>
<dbReference type="Gene3D" id="1.10.1470.10">
    <property type="entry name" value="YjbJ"/>
    <property type="match status" value="1"/>
</dbReference>
<evidence type="ECO:0000313" key="7">
    <source>
        <dbReference type="Proteomes" id="UP000564629"/>
    </source>
</evidence>
<accession>A0A511FIT4</accession>
<evidence type="ECO:0000313" key="5">
    <source>
        <dbReference type="EMBL" id="MBB5471297.1"/>
    </source>
</evidence>
<dbReference type="RefSeq" id="WP_146840470.1">
    <property type="nucleotide sequence ID" value="NZ_BJVQ01000083.1"/>
</dbReference>